<name>A0A833W6A5_PHYIN</name>
<protein>
    <submittedName>
        <fullName evidence="2">Uncharacterized protein</fullName>
    </submittedName>
</protein>
<gene>
    <name evidence="2" type="ORF">GN244_ATG16552</name>
</gene>
<feature type="region of interest" description="Disordered" evidence="1">
    <location>
        <begin position="34"/>
        <end position="67"/>
    </location>
</feature>
<keyword evidence="3" id="KW-1185">Reference proteome</keyword>
<organism evidence="2 3">
    <name type="scientific">Phytophthora infestans</name>
    <name type="common">Potato late blight agent</name>
    <name type="synonym">Botrytis infestans</name>
    <dbReference type="NCBI Taxonomy" id="4787"/>
    <lineage>
        <taxon>Eukaryota</taxon>
        <taxon>Sar</taxon>
        <taxon>Stramenopiles</taxon>
        <taxon>Oomycota</taxon>
        <taxon>Peronosporomycetes</taxon>
        <taxon>Peronosporales</taxon>
        <taxon>Peronosporaceae</taxon>
        <taxon>Phytophthora</taxon>
    </lineage>
</organism>
<dbReference type="AlphaFoldDB" id="A0A833W6A5"/>
<evidence type="ECO:0000313" key="2">
    <source>
        <dbReference type="EMBL" id="KAF4031563.1"/>
    </source>
</evidence>
<dbReference type="EMBL" id="WSZM01000568">
    <property type="protein sequence ID" value="KAF4031563.1"/>
    <property type="molecule type" value="Genomic_DNA"/>
</dbReference>
<evidence type="ECO:0000313" key="3">
    <source>
        <dbReference type="Proteomes" id="UP000602510"/>
    </source>
</evidence>
<reference evidence="2" key="1">
    <citation type="submission" date="2020-04" db="EMBL/GenBank/DDBJ databases">
        <title>Hybrid Assembly of Korean Phytophthora infestans isolates.</title>
        <authorList>
            <person name="Prokchorchik M."/>
            <person name="Lee Y."/>
            <person name="Seo J."/>
            <person name="Cho J.-H."/>
            <person name="Park Y.-E."/>
            <person name="Jang D.-C."/>
            <person name="Im J.-S."/>
            <person name="Choi J.-G."/>
            <person name="Park H.-J."/>
            <person name="Lee G.-B."/>
            <person name="Lee Y.-G."/>
            <person name="Hong S.-Y."/>
            <person name="Cho K."/>
            <person name="Sohn K.H."/>
        </authorList>
    </citation>
    <scope>NUCLEOTIDE SEQUENCE</scope>
    <source>
        <strain evidence="2">KR_1_A1</strain>
    </source>
</reference>
<evidence type="ECO:0000256" key="1">
    <source>
        <dbReference type="SAM" id="MobiDB-lite"/>
    </source>
</evidence>
<sequence>MLIAYAWRRVGLPGSNATRIEWISTAGIARRNNAHGVNKRREELQAGEVGSESEEESMTEIKTRQMN</sequence>
<comment type="caution">
    <text evidence="2">The sequence shown here is derived from an EMBL/GenBank/DDBJ whole genome shotgun (WGS) entry which is preliminary data.</text>
</comment>
<proteinExistence type="predicted"/>
<accession>A0A833W6A5</accession>
<dbReference type="Proteomes" id="UP000602510">
    <property type="component" value="Unassembled WGS sequence"/>
</dbReference>